<accession>A0A452IG72</accession>
<sequence>HTGVLVPTCFHHTVIKDGWTKSSLTSHQPKKHLLPQRRGYAAALHPSQEPAACPICRDGAGRPLVF</sequence>
<dbReference type="Ensembl" id="ENSGAGT00000030412.1">
    <property type="protein sequence ID" value="ENSGAGP00000026757.1"/>
    <property type="gene ID" value="ENSGAGG00000019492.1"/>
</dbReference>
<reference evidence="1" key="3">
    <citation type="submission" date="2025-09" db="UniProtKB">
        <authorList>
            <consortium name="Ensembl"/>
        </authorList>
    </citation>
    <scope>IDENTIFICATION</scope>
</reference>
<dbReference type="Proteomes" id="UP000291020">
    <property type="component" value="Unassembled WGS sequence"/>
</dbReference>
<reference evidence="1" key="2">
    <citation type="submission" date="2025-08" db="UniProtKB">
        <authorList>
            <consortium name="Ensembl"/>
        </authorList>
    </citation>
    <scope>IDENTIFICATION</scope>
</reference>
<name>A0A452IG72_9SAUR</name>
<evidence type="ECO:0000313" key="2">
    <source>
        <dbReference type="Proteomes" id="UP000291020"/>
    </source>
</evidence>
<dbReference type="AlphaFoldDB" id="A0A452IG72"/>
<keyword evidence="2" id="KW-1185">Reference proteome</keyword>
<protein>
    <submittedName>
        <fullName evidence="1">Uncharacterized protein</fullName>
    </submittedName>
</protein>
<organism evidence="1 2">
    <name type="scientific">Gopherus agassizii</name>
    <name type="common">Agassiz's desert tortoise</name>
    <dbReference type="NCBI Taxonomy" id="38772"/>
    <lineage>
        <taxon>Eukaryota</taxon>
        <taxon>Metazoa</taxon>
        <taxon>Chordata</taxon>
        <taxon>Craniata</taxon>
        <taxon>Vertebrata</taxon>
        <taxon>Euteleostomi</taxon>
        <taxon>Archelosauria</taxon>
        <taxon>Testudinata</taxon>
        <taxon>Testudines</taxon>
        <taxon>Cryptodira</taxon>
        <taxon>Durocryptodira</taxon>
        <taxon>Testudinoidea</taxon>
        <taxon>Testudinidae</taxon>
        <taxon>Gopherus</taxon>
    </lineage>
</organism>
<reference evidence="2" key="1">
    <citation type="journal article" date="2017" name="PLoS ONE">
        <title>The Agassiz's desert tortoise genome provides a resource for the conservation of a threatened species.</title>
        <authorList>
            <person name="Tollis M."/>
            <person name="DeNardo D.F."/>
            <person name="Cornelius J.A."/>
            <person name="Dolby G.A."/>
            <person name="Edwards T."/>
            <person name="Henen B.T."/>
            <person name="Karl A.E."/>
            <person name="Murphy R.W."/>
            <person name="Kusumi K."/>
        </authorList>
    </citation>
    <scope>NUCLEOTIDE SEQUENCE [LARGE SCALE GENOMIC DNA]</scope>
</reference>
<proteinExistence type="predicted"/>
<evidence type="ECO:0000313" key="1">
    <source>
        <dbReference type="Ensembl" id="ENSGAGP00000026757.1"/>
    </source>
</evidence>